<evidence type="ECO:0000259" key="6">
    <source>
        <dbReference type="Pfam" id="PF13193"/>
    </source>
</evidence>
<dbReference type="AlphaFoldDB" id="A0A656HGG1"/>
<evidence type="ECO:0000313" key="7">
    <source>
        <dbReference type="EMBL" id="EIJ36111.1"/>
    </source>
</evidence>
<sequence length="548" mass="60651" precursor="true">MFGQMMTMPLLISSLIKHAEMYHGETPIVSVETTGGLTHTRWAEVSRRSRKLASALDYLGIASSECCGTIAWNNHRHLEIYFGVSGSGRVCHTINPRLFPAQLVYIINHAQDKVLFLDKTFLPVIAQLRDRLLTVQHYVLMSAKDEEAVSLLPGLLFYEDLIEQGSEDFAWPELDEQEASSLCYTSGTTGDPKGVLYSHRSTLLHSFAIALPDSMGLSARETILPVVPMFHVNAWGVPYAAAMVGASLVMPGPGLDGNSLLTLIDGQQVTLALGVPTIWQGLLRAMEQSASRVPSLRRTIIGGAACPPSMISTFRDLYQVETIHAWGMTELSPVGTVNHLLKKHEQLPEDEQHKLRVSQGRPLFGIALRLTGDDGEVLLPDSAMQGNLQCRGHWVVDTYFKSGDSALEDGWFSTGDVSTLDEDGYMTIRDRSKDIIKSGGEWISTVELENIAVAHPEVLSAAAIAAKHEKWDERPLLIVVKREGSTLSPEALLHFYEDKVAKWQIPDDVVFVEELPLNATGKLLKNRLREAYGDYLIKKDKPQKWGSQ</sequence>
<dbReference type="SUPFAM" id="SSF56801">
    <property type="entry name" value="Acetyl-CoA synthetase-like"/>
    <property type="match status" value="1"/>
</dbReference>
<gene>
    <name evidence="7" type="ORF">Thini_3606</name>
</gene>
<evidence type="ECO:0000256" key="2">
    <source>
        <dbReference type="ARBA" id="ARBA00022598"/>
    </source>
</evidence>
<organism evidence="7 8">
    <name type="scientific">Thiothrix nivea (strain ATCC 35100 / DSM 5205 / JP2)</name>
    <dbReference type="NCBI Taxonomy" id="870187"/>
    <lineage>
        <taxon>Bacteria</taxon>
        <taxon>Pseudomonadati</taxon>
        <taxon>Pseudomonadota</taxon>
        <taxon>Gammaproteobacteria</taxon>
        <taxon>Thiotrichales</taxon>
        <taxon>Thiotrichaceae</taxon>
        <taxon>Thiothrix</taxon>
    </lineage>
</organism>
<keyword evidence="3" id="KW-0276">Fatty acid metabolism</keyword>
<dbReference type="OrthoDB" id="9803968at2"/>
<dbReference type="CDD" id="cd12119">
    <property type="entry name" value="ttLC_FACS_AlkK_like"/>
    <property type="match status" value="1"/>
</dbReference>
<dbReference type="Gene3D" id="3.40.50.12780">
    <property type="entry name" value="N-terminal domain of ligase-like"/>
    <property type="match status" value="1"/>
</dbReference>
<feature type="domain" description="AMP-dependent synthetase/ligase" evidence="5">
    <location>
        <begin position="30"/>
        <end position="400"/>
    </location>
</feature>
<evidence type="ECO:0000259" key="5">
    <source>
        <dbReference type="Pfam" id="PF00501"/>
    </source>
</evidence>
<dbReference type="GO" id="GO:0006631">
    <property type="term" value="P:fatty acid metabolic process"/>
    <property type="evidence" value="ECO:0007669"/>
    <property type="project" value="UniProtKB-KW"/>
</dbReference>
<dbReference type="InterPro" id="IPR025110">
    <property type="entry name" value="AMP-bd_C"/>
</dbReference>
<protein>
    <submittedName>
        <fullName evidence="7">AMP-dependent synthetase and ligase</fullName>
    </submittedName>
</protein>
<dbReference type="InterPro" id="IPR000873">
    <property type="entry name" value="AMP-dep_synth/lig_dom"/>
</dbReference>
<dbReference type="Proteomes" id="UP000005317">
    <property type="component" value="Unassembled WGS sequence"/>
</dbReference>
<dbReference type="Gene3D" id="3.30.300.30">
    <property type="match status" value="1"/>
</dbReference>
<keyword evidence="8" id="KW-1185">Reference proteome</keyword>
<feature type="domain" description="AMP-binding enzyme C-terminal" evidence="6">
    <location>
        <begin position="447"/>
        <end position="522"/>
    </location>
</feature>
<dbReference type="EMBL" id="JH651384">
    <property type="protein sequence ID" value="EIJ36111.1"/>
    <property type="molecule type" value="Genomic_DNA"/>
</dbReference>
<proteinExistence type="inferred from homology"/>
<dbReference type="InterPro" id="IPR042099">
    <property type="entry name" value="ANL_N_sf"/>
</dbReference>
<name>A0A656HGG1_THINJ</name>
<dbReference type="PANTHER" id="PTHR43859:SF4">
    <property type="entry name" value="BUTANOATE--COA LIGASE AAE1-RELATED"/>
    <property type="match status" value="1"/>
</dbReference>
<dbReference type="FunFam" id="3.30.300.30:FF:000008">
    <property type="entry name" value="2,3-dihydroxybenzoate-AMP ligase"/>
    <property type="match status" value="1"/>
</dbReference>
<dbReference type="PANTHER" id="PTHR43859">
    <property type="entry name" value="ACYL-ACTIVATING ENZYME"/>
    <property type="match status" value="1"/>
</dbReference>
<keyword evidence="2 7" id="KW-0436">Ligase</keyword>
<dbReference type="GO" id="GO:0016874">
    <property type="term" value="F:ligase activity"/>
    <property type="evidence" value="ECO:0007669"/>
    <property type="project" value="UniProtKB-KW"/>
</dbReference>
<comment type="similarity">
    <text evidence="1">Belongs to the ATP-dependent AMP-binding enzyme family.</text>
</comment>
<accession>A0A656HGG1</accession>
<keyword evidence="4" id="KW-0443">Lipid metabolism</keyword>
<dbReference type="InterPro" id="IPR045851">
    <property type="entry name" value="AMP-bd_C_sf"/>
</dbReference>
<dbReference type="NCBIfam" id="NF004837">
    <property type="entry name" value="PRK06187.1"/>
    <property type="match status" value="1"/>
</dbReference>
<evidence type="ECO:0000256" key="4">
    <source>
        <dbReference type="ARBA" id="ARBA00023098"/>
    </source>
</evidence>
<evidence type="ECO:0000256" key="3">
    <source>
        <dbReference type="ARBA" id="ARBA00022832"/>
    </source>
</evidence>
<dbReference type="RefSeq" id="WP_002709997.1">
    <property type="nucleotide sequence ID" value="NZ_JH651384.1"/>
</dbReference>
<evidence type="ECO:0000256" key="1">
    <source>
        <dbReference type="ARBA" id="ARBA00006432"/>
    </source>
</evidence>
<evidence type="ECO:0000313" key="8">
    <source>
        <dbReference type="Proteomes" id="UP000005317"/>
    </source>
</evidence>
<dbReference type="Pfam" id="PF00501">
    <property type="entry name" value="AMP-binding"/>
    <property type="match status" value="1"/>
</dbReference>
<dbReference type="PROSITE" id="PS00455">
    <property type="entry name" value="AMP_BINDING"/>
    <property type="match status" value="1"/>
</dbReference>
<dbReference type="Pfam" id="PF13193">
    <property type="entry name" value="AMP-binding_C"/>
    <property type="match status" value="1"/>
</dbReference>
<reference evidence="8" key="1">
    <citation type="journal article" date="2011" name="Stand. Genomic Sci.">
        <title>Genome sequence of the filamentous, gliding Thiothrix nivea neotype strain (JP2(T)).</title>
        <authorList>
            <person name="Lapidus A."/>
            <person name="Nolan M."/>
            <person name="Lucas S."/>
            <person name="Glavina Del Rio T."/>
            <person name="Tice H."/>
            <person name="Cheng J.F."/>
            <person name="Tapia R."/>
            <person name="Han C."/>
            <person name="Goodwin L."/>
            <person name="Pitluck S."/>
            <person name="Liolios K."/>
            <person name="Pagani I."/>
            <person name="Ivanova N."/>
            <person name="Huntemann M."/>
            <person name="Mavromatis K."/>
            <person name="Mikhailova N."/>
            <person name="Pati A."/>
            <person name="Chen A."/>
            <person name="Palaniappan K."/>
            <person name="Land M."/>
            <person name="Brambilla E.M."/>
            <person name="Rohde M."/>
            <person name="Abt B."/>
            <person name="Verbarg S."/>
            <person name="Goker M."/>
            <person name="Bristow J."/>
            <person name="Eisen J.A."/>
            <person name="Markowitz V."/>
            <person name="Hugenholtz P."/>
            <person name="Kyrpides N.C."/>
            <person name="Klenk H.P."/>
            <person name="Woyke T."/>
        </authorList>
    </citation>
    <scope>NUCLEOTIDE SEQUENCE [LARGE SCALE GENOMIC DNA]</scope>
    <source>
        <strain evidence="8">ATCC 35100 / DSM 5205 / JP2</strain>
    </source>
</reference>
<dbReference type="InterPro" id="IPR020845">
    <property type="entry name" value="AMP-binding_CS"/>
</dbReference>